<dbReference type="AlphaFoldDB" id="A0ABD6AAH4"/>
<keyword evidence="3" id="KW-1185">Reference proteome</keyword>
<dbReference type="GeneID" id="79316001"/>
<sequence length="430" mass="47438">MIPPIRALSLAALLVLAGCSVPDLPTGSDGDDRLGVEGGYAATDPLPVRTDDGLNESEREAVLARTMARVEAIRGLEFTRDVEVRVVSRAEYRADRANETAADGGFREQVWEAPFLVGERTTVGRELDAVYGTAVGGYYAGDEIVIVSDTETPTLDTRTLAHELVHALQAQHLGFGSDRRTLDGRFARDGLIEGDANAVEIAYEARCGDEWECLPRSDRANLDEPAFDSDVYLVLIQPYAEGPAFVNALRERGGWVAVNDAYDRMPTTTEQVIHPERYPEESPVEVRVEDRSSDGWARFEREGPESTTLGEATVYAMFRANGVVEGGERFDYSHPLSDGWAGDRLVPYHDGDEAGYVWRTEWDTERDAREFVRGYRDLLAARGATRDGNVYVVPEGDPYADAFRVTREGTTVTVVNAPTRGELDAVHRTE</sequence>
<dbReference type="RefSeq" id="WP_276303421.1">
    <property type="nucleotide sequence ID" value="NZ_CP119992.1"/>
</dbReference>
<comment type="caution">
    <text evidence="2">The sequence shown here is derived from an EMBL/GenBank/DDBJ whole genome shotgun (WGS) entry which is preliminary data.</text>
</comment>
<dbReference type="EMBL" id="JBHTBF010000002">
    <property type="protein sequence ID" value="MFC7317331.1"/>
    <property type="molecule type" value="Genomic_DNA"/>
</dbReference>
<dbReference type="PROSITE" id="PS51257">
    <property type="entry name" value="PROKAR_LIPOPROTEIN"/>
    <property type="match status" value="1"/>
</dbReference>
<feature type="region of interest" description="Disordered" evidence="1">
    <location>
        <begin position="26"/>
        <end position="52"/>
    </location>
</feature>
<evidence type="ECO:0000256" key="1">
    <source>
        <dbReference type="SAM" id="MobiDB-lite"/>
    </source>
</evidence>
<evidence type="ECO:0000313" key="2">
    <source>
        <dbReference type="EMBL" id="MFC7317331.1"/>
    </source>
</evidence>
<dbReference type="Proteomes" id="UP001596547">
    <property type="component" value="Unassembled WGS sequence"/>
</dbReference>
<proteinExistence type="predicted"/>
<dbReference type="InterPro" id="IPR047792">
    <property type="entry name" value="Hvo_1808-like"/>
</dbReference>
<dbReference type="NCBIfam" id="NF038145">
    <property type="entry name" value="Hvo_1808_fam"/>
    <property type="match status" value="1"/>
</dbReference>
<reference evidence="2 3" key="1">
    <citation type="journal article" date="2019" name="Int. J. Syst. Evol. Microbiol.">
        <title>The Global Catalogue of Microorganisms (GCM) 10K type strain sequencing project: providing services to taxonomists for standard genome sequencing and annotation.</title>
        <authorList>
            <consortium name="The Broad Institute Genomics Platform"/>
            <consortium name="The Broad Institute Genome Sequencing Center for Infectious Disease"/>
            <person name="Wu L."/>
            <person name="Ma J."/>
        </authorList>
    </citation>
    <scope>NUCLEOTIDE SEQUENCE [LARGE SCALE GENOMIC DNA]</scope>
    <source>
        <strain evidence="2 3">PSR21</strain>
    </source>
</reference>
<name>A0ABD6AAH4_9EURY</name>
<gene>
    <name evidence="2" type="ORF">ACFQPE_11110</name>
</gene>
<evidence type="ECO:0000313" key="3">
    <source>
        <dbReference type="Proteomes" id="UP001596547"/>
    </source>
</evidence>
<accession>A0ABD6AAH4</accession>
<organism evidence="2 3">
    <name type="scientific">Halomarina halobia</name>
    <dbReference type="NCBI Taxonomy" id="3033386"/>
    <lineage>
        <taxon>Archaea</taxon>
        <taxon>Methanobacteriati</taxon>
        <taxon>Methanobacteriota</taxon>
        <taxon>Stenosarchaea group</taxon>
        <taxon>Halobacteria</taxon>
        <taxon>Halobacteriales</taxon>
        <taxon>Natronomonadaceae</taxon>
        <taxon>Halomarina</taxon>
    </lineage>
</organism>
<protein>
    <submittedName>
        <fullName evidence="2">Hvo_1808 family surface protein</fullName>
    </submittedName>
</protein>